<evidence type="ECO:0000313" key="5">
    <source>
        <dbReference type="EMBL" id="ORV73531.1"/>
    </source>
</evidence>
<accession>A0A1A6BFU3</accession>
<evidence type="ECO:0000259" key="3">
    <source>
        <dbReference type="Pfam" id="PF13828"/>
    </source>
</evidence>
<feature type="compositionally biased region" description="Pro residues" evidence="1">
    <location>
        <begin position="1"/>
        <end position="19"/>
    </location>
</feature>
<evidence type="ECO:0000313" key="4">
    <source>
        <dbReference type="EMBL" id="OBS01094.1"/>
    </source>
</evidence>
<dbReference type="Proteomes" id="UP000193928">
    <property type="component" value="Unassembled WGS sequence"/>
</dbReference>
<evidence type="ECO:0000256" key="2">
    <source>
        <dbReference type="SAM" id="Phobius"/>
    </source>
</evidence>
<feature type="region of interest" description="Disordered" evidence="1">
    <location>
        <begin position="1"/>
        <end position="24"/>
    </location>
</feature>
<feature type="transmembrane region" description="Helical" evidence="2">
    <location>
        <begin position="64"/>
        <end position="84"/>
    </location>
</feature>
<keyword evidence="2" id="KW-0472">Membrane</keyword>
<dbReference type="Pfam" id="PF13828">
    <property type="entry name" value="DUF4190"/>
    <property type="match status" value="1"/>
</dbReference>
<evidence type="ECO:0000313" key="7">
    <source>
        <dbReference type="Proteomes" id="UP000193928"/>
    </source>
</evidence>
<keyword evidence="7" id="KW-1185">Reference proteome</keyword>
<reference evidence="5 7" key="1">
    <citation type="submission" date="2016-01" db="EMBL/GenBank/DDBJ databases">
        <title>The new phylogeny of the genus Mycobacterium.</title>
        <authorList>
            <person name="Tarcisio F."/>
            <person name="Conor M."/>
            <person name="Antonella G."/>
            <person name="Elisabetta G."/>
            <person name="Giulia F.S."/>
            <person name="Sara T."/>
            <person name="Anna F."/>
            <person name="Clotilde B."/>
            <person name="Roberto B."/>
            <person name="Veronica D.S."/>
            <person name="Fabio R."/>
            <person name="Monica P."/>
            <person name="Olivier J."/>
            <person name="Enrico T."/>
            <person name="Nicola S."/>
        </authorList>
    </citation>
    <scope>NUCLEOTIDE SEQUENCE [LARGE SCALE GENOMIC DNA]</scope>
    <source>
        <strain evidence="5 7">DSM 44160</strain>
    </source>
</reference>
<protein>
    <recommendedName>
        <fullName evidence="3">DUF4190 domain-containing protein</fullName>
    </recommendedName>
</protein>
<dbReference type="AlphaFoldDB" id="A0A1A6BFU3"/>
<keyword evidence="2" id="KW-1133">Transmembrane helix</keyword>
<feature type="transmembrane region" description="Helical" evidence="2">
    <location>
        <begin position="96"/>
        <end position="121"/>
    </location>
</feature>
<comment type="caution">
    <text evidence="4">The sequence shown here is derived from an EMBL/GenBank/DDBJ whole genome shotgun (WGS) entry which is preliminary data.</text>
</comment>
<feature type="domain" description="DUF4190" evidence="3">
    <location>
        <begin position="55"/>
        <end position="114"/>
    </location>
</feature>
<proteinExistence type="predicted"/>
<sequence>MTDQPPGYPPPPGDYPPPAGGYGYQPAAPPPGYGYPPPAPGYGYPPPPSASTNNMAIASLVSSLLGWICGIGPILGVVFGIIALNQIKQNGQAGRGLALAGIIIGGIGIAFMVMYVILLMIGAAAEIGGSQAAAELTLVAQQAFSYGTAA</sequence>
<dbReference type="InterPro" id="IPR025241">
    <property type="entry name" value="DUF4190"/>
</dbReference>
<dbReference type="EMBL" id="MAEM01000318">
    <property type="protein sequence ID" value="OBS01094.1"/>
    <property type="molecule type" value="Genomic_DNA"/>
</dbReference>
<keyword evidence="2" id="KW-0812">Transmembrane</keyword>
<reference evidence="4 6" key="2">
    <citation type="submission" date="2016-06" db="EMBL/GenBank/DDBJ databases">
        <authorList>
            <person name="Kjaerup R.B."/>
            <person name="Dalgaard T.S."/>
            <person name="Juul-Madsen H.R."/>
        </authorList>
    </citation>
    <scope>NUCLEOTIDE SEQUENCE [LARGE SCALE GENOMIC DNA]</scope>
    <source>
        <strain evidence="4 6">1245752.6</strain>
    </source>
</reference>
<evidence type="ECO:0000256" key="1">
    <source>
        <dbReference type="SAM" id="MobiDB-lite"/>
    </source>
</evidence>
<gene>
    <name evidence="4" type="ORF">A9W98_21780</name>
    <name evidence="5" type="ORF">AWC08_01950</name>
</gene>
<dbReference type="Proteomes" id="UP000093757">
    <property type="component" value="Unassembled WGS sequence"/>
</dbReference>
<name>A0A1A6BFU3_MYCGO</name>
<evidence type="ECO:0000313" key="6">
    <source>
        <dbReference type="Proteomes" id="UP000093757"/>
    </source>
</evidence>
<dbReference type="OrthoDB" id="4462868at2"/>
<dbReference type="RefSeq" id="WP_065134613.1">
    <property type="nucleotide sequence ID" value="NZ_JACKSU010000015.1"/>
</dbReference>
<organism evidence="4 6">
    <name type="scientific">Mycobacterium gordonae</name>
    <dbReference type="NCBI Taxonomy" id="1778"/>
    <lineage>
        <taxon>Bacteria</taxon>
        <taxon>Bacillati</taxon>
        <taxon>Actinomycetota</taxon>
        <taxon>Actinomycetes</taxon>
        <taxon>Mycobacteriales</taxon>
        <taxon>Mycobacteriaceae</taxon>
        <taxon>Mycobacterium</taxon>
    </lineage>
</organism>
<dbReference type="EMBL" id="LQOY01000200">
    <property type="protein sequence ID" value="ORV73531.1"/>
    <property type="molecule type" value="Genomic_DNA"/>
</dbReference>